<reference evidence="1" key="1">
    <citation type="submission" date="2019-10" db="EMBL/GenBank/DDBJ databases">
        <authorList>
            <person name="Soares A.E.R."/>
            <person name="Aleixo A."/>
            <person name="Schneider P."/>
            <person name="Miyaki C.Y."/>
            <person name="Schneider M.P."/>
            <person name="Mello C."/>
            <person name="Vasconcelos A.T.R."/>
        </authorList>
    </citation>
    <scope>NUCLEOTIDE SEQUENCE</scope>
    <source>
        <tissue evidence="1">Muscle</tissue>
    </source>
</reference>
<proteinExistence type="predicted"/>
<protein>
    <recommendedName>
        <fullName evidence="3">Reverse transcriptase domain-containing protein</fullName>
    </recommendedName>
</protein>
<comment type="caution">
    <text evidence="1">The sequence shown here is derived from an EMBL/GenBank/DDBJ whole genome shotgun (WGS) entry which is preliminary data.</text>
</comment>
<evidence type="ECO:0000313" key="1">
    <source>
        <dbReference type="EMBL" id="KAJ7409520.1"/>
    </source>
</evidence>
<dbReference type="Gene3D" id="3.30.420.10">
    <property type="entry name" value="Ribonuclease H-like superfamily/Ribonuclease H"/>
    <property type="match status" value="1"/>
</dbReference>
<organism evidence="1 2">
    <name type="scientific">Willisornis vidua</name>
    <name type="common">Xingu scale-backed antbird</name>
    <dbReference type="NCBI Taxonomy" id="1566151"/>
    <lineage>
        <taxon>Eukaryota</taxon>
        <taxon>Metazoa</taxon>
        <taxon>Chordata</taxon>
        <taxon>Craniata</taxon>
        <taxon>Vertebrata</taxon>
        <taxon>Euteleostomi</taxon>
        <taxon>Archelosauria</taxon>
        <taxon>Archosauria</taxon>
        <taxon>Dinosauria</taxon>
        <taxon>Saurischia</taxon>
        <taxon>Theropoda</taxon>
        <taxon>Coelurosauria</taxon>
        <taxon>Aves</taxon>
        <taxon>Neognathae</taxon>
        <taxon>Neoaves</taxon>
        <taxon>Telluraves</taxon>
        <taxon>Australaves</taxon>
        <taxon>Passeriformes</taxon>
        <taxon>Thamnophilidae</taxon>
        <taxon>Willisornis</taxon>
    </lineage>
</organism>
<dbReference type="EMBL" id="WHWB01034467">
    <property type="protein sequence ID" value="KAJ7409520.1"/>
    <property type="molecule type" value="Genomic_DNA"/>
</dbReference>
<dbReference type="PANTHER" id="PTHR33064:SF29">
    <property type="entry name" value="PEPTIDASE A2 DOMAIN-CONTAINING PROTEIN-RELATED"/>
    <property type="match status" value="1"/>
</dbReference>
<dbReference type="Gene3D" id="3.10.10.10">
    <property type="entry name" value="HIV Type 1 Reverse Transcriptase, subunit A, domain 1"/>
    <property type="match status" value="1"/>
</dbReference>
<keyword evidence="2" id="KW-1185">Reference proteome</keyword>
<dbReference type="SUPFAM" id="SSF56672">
    <property type="entry name" value="DNA/RNA polymerases"/>
    <property type="match status" value="1"/>
</dbReference>
<dbReference type="InterPro" id="IPR043502">
    <property type="entry name" value="DNA/RNA_pol_sf"/>
</dbReference>
<evidence type="ECO:0000313" key="2">
    <source>
        <dbReference type="Proteomes" id="UP001145742"/>
    </source>
</evidence>
<dbReference type="InterPro" id="IPR051320">
    <property type="entry name" value="Viral_Replic_Matur_Polypro"/>
</dbReference>
<accession>A0ABQ9D0G0</accession>
<gene>
    <name evidence="1" type="ORF">WISP_113962</name>
</gene>
<name>A0ABQ9D0G0_9PASS</name>
<sequence length="602" mass="67255">MTEGLTRPYGCRSPGVMDATTTLATNYRWIKVATDTGPLVHPDWGVSGPGGSQELSVVEAYMSLTGDQWEKHSIVTGPEAPCILAMDYLKRGHFKDPKGYRWAFGVATVIEEKSKELSTLPGLSEDPSAVGLLRVKDQDVPIAYATVHRRQYRTNRDAVIPIHKMIRKLESQGVVSRTHSPFNSPIWPVCKSDGEWRLTVDYHGLNEVTSPLSAAVPDVLELQYELESKAAKWYGTIDIANAFFSIPLAADAGRSLLSPGGVCSTPRTDCPRGETQSYHLPWANPGSTREGRSYKGSEANYTPMEKEILVAYEGIRVASEVTGTEAQLFLAPRLPVLRWMFKGKVPSTHHATDATWSKWIALIMQRVQIGSSNCPGVLEIITNWPEGGDFNLADEKEEESVSQAEEALPYNQLPDEETRYALFTDGSCRIVGKSQKWKAAVWSPTRWVAEATKGKGESSQFGELKAVIRNCETCAAIKQAKRLEPLWYGGCWDKYKYGEAWQVDYVTLPQTSQAIRFPLVDQDGTTKIIINYSLEQPSQLHVVPQNLKIENPVPRNTCKNEKLPEDLTVKSEKDKNFEGETNDSYYPLDIFFSLQIFNTLYN</sequence>
<dbReference type="PANTHER" id="PTHR33064">
    <property type="entry name" value="POL PROTEIN"/>
    <property type="match status" value="1"/>
</dbReference>
<dbReference type="Proteomes" id="UP001145742">
    <property type="component" value="Unassembled WGS sequence"/>
</dbReference>
<evidence type="ECO:0008006" key="3">
    <source>
        <dbReference type="Google" id="ProtNLM"/>
    </source>
</evidence>
<dbReference type="InterPro" id="IPR036397">
    <property type="entry name" value="RNaseH_sf"/>
</dbReference>